<dbReference type="SUPFAM" id="SSF51126">
    <property type="entry name" value="Pectin lyase-like"/>
    <property type="match status" value="10"/>
</dbReference>
<dbReference type="PANTHER" id="PTHR22990:SF15">
    <property type="entry name" value="F-BOX ONLY PROTEIN 10"/>
    <property type="match status" value="1"/>
</dbReference>
<dbReference type="SMART" id="SM00710">
    <property type="entry name" value="PbH1"/>
    <property type="match status" value="37"/>
</dbReference>
<dbReference type="InterPro" id="IPR014756">
    <property type="entry name" value="Ig_E-set"/>
</dbReference>
<dbReference type="Gene3D" id="2.170.16.10">
    <property type="entry name" value="Hedgehog/Intein (Hint) domain"/>
    <property type="match status" value="1"/>
</dbReference>
<feature type="domain" description="Fibronectin type-III" evidence="4">
    <location>
        <begin position="803"/>
        <end position="911"/>
    </location>
</feature>
<dbReference type="EMBL" id="ATBP01000010">
    <property type="protein sequence ID" value="ETR74355.1"/>
    <property type="molecule type" value="Genomic_DNA"/>
</dbReference>
<dbReference type="NCBIfam" id="TIGR03804">
    <property type="entry name" value="para_beta_helix"/>
    <property type="match status" value="4"/>
</dbReference>
<dbReference type="PROSITE" id="PS50853">
    <property type="entry name" value="FN3"/>
    <property type="match status" value="5"/>
</dbReference>
<dbReference type="InterPro" id="IPR022038">
    <property type="entry name" value="Ig-like_bact"/>
</dbReference>
<dbReference type="Gene3D" id="2.60.40.10">
    <property type="entry name" value="Immunoglobulins"/>
    <property type="match status" value="11"/>
</dbReference>
<organism evidence="5 6">
    <name type="scientific">Candidatus Magnetoglobus multicellularis str. Araruama</name>
    <dbReference type="NCBI Taxonomy" id="890399"/>
    <lineage>
        <taxon>Bacteria</taxon>
        <taxon>Pseudomonadati</taxon>
        <taxon>Thermodesulfobacteriota</taxon>
        <taxon>Desulfobacteria</taxon>
        <taxon>Desulfobacterales</taxon>
        <taxon>Desulfobacteraceae</taxon>
        <taxon>Candidatus Magnetoglobus</taxon>
    </lineage>
</organism>
<dbReference type="SUPFAM" id="SSF49265">
    <property type="entry name" value="Fibronectin type III"/>
    <property type="match status" value="6"/>
</dbReference>
<comment type="pathway">
    <text evidence="1">Protein modification; protein ubiquitination.</text>
</comment>
<dbReference type="Pfam" id="PF17957">
    <property type="entry name" value="Big_7"/>
    <property type="match status" value="3"/>
</dbReference>
<dbReference type="PROSITE" id="PS50817">
    <property type="entry name" value="INTEIN_N_TER"/>
    <property type="match status" value="1"/>
</dbReference>
<reference evidence="6" key="1">
    <citation type="submission" date="2012-11" db="EMBL/GenBank/DDBJ databases">
        <authorList>
            <person name="Lucero-Rivera Y.E."/>
            <person name="Tovar-Ramirez D."/>
        </authorList>
    </citation>
    <scope>NUCLEOTIDE SEQUENCE [LARGE SCALE GENOMIC DNA]</scope>
    <source>
        <strain evidence="6">Araruama</strain>
    </source>
</reference>
<feature type="domain" description="Fibronectin type-III" evidence="4">
    <location>
        <begin position="3237"/>
        <end position="3330"/>
    </location>
</feature>
<dbReference type="SMART" id="SM00306">
    <property type="entry name" value="HintN"/>
    <property type="match status" value="1"/>
</dbReference>
<dbReference type="InterPro" id="IPR036116">
    <property type="entry name" value="FN3_sf"/>
</dbReference>
<dbReference type="InterPro" id="IPR003961">
    <property type="entry name" value="FN3_dom"/>
</dbReference>
<dbReference type="InterPro" id="IPR013783">
    <property type="entry name" value="Ig-like_fold"/>
</dbReference>
<evidence type="ECO:0000256" key="2">
    <source>
        <dbReference type="ARBA" id="ARBA00022737"/>
    </source>
</evidence>
<protein>
    <recommendedName>
        <fullName evidence="4">Fibronectin type-III domain-containing protein</fullName>
    </recommendedName>
</protein>
<feature type="domain" description="Fibronectin type-III" evidence="4">
    <location>
        <begin position="913"/>
        <end position="1012"/>
    </location>
</feature>
<name>A0A1V1PI28_9BACT</name>
<comment type="caution">
    <text evidence="5">The sequence shown here is derived from an EMBL/GenBank/DDBJ whole genome shotgun (WGS) entry which is preliminary data.</text>
</comment>
<proteinExistence type="predicted"/>
<dbReference type="SUPFAM" id="SSF81296">
    <property type="entry name" value="E set domains"/>
    <property type="match status" value="2"/>
</dbReference>
<dbReference type="InterPro" id="IPR039448">
    <property type="entry name" value="Beta_helix"/>
</dbReference>
<evidence type="ECO:0000313" key="5">
    <source>
        <dbReference type="EMBL" id="ETR74355.1"/>
    </source>
</evidence>
<feature type="domain" description="Fibronectin type-III" evidence="4">
    <location>
        <begin position="4657"/>
        <end position="4760"/>
    </location>
</feature>
<dbReference type="Proteomes" id="UP000189670">
    <property type="component" value="Unassembled WGS sequence"/>
</dbReference>
<dbReference type="GO" id="GO:0016539">
    <property type="term" value="P:intein-mediated protein splicing"/>
    <property type="evidence" value="ECO:0007669"/>
    <property type="project" value="InterPro"/>
</dbReference>
<keyword evidence="2" id="KW-0677">Repeat</keyword>
<dbReference type="SMART" id="SM00060">
    <property type="entry name" value="FN3"/>
    <property type="match status" value="11"/>
</dbReference>
<evidence type="ECO:0000259" key="4">
    <source>
        <dbReference type="PROSITE" id="PS50853"/>
    </source>
</evidence>
<dbReference type="InterPro" id="IPR022441">
    <property type="entry name" value="Para_beta_helix_rpt-2"/>
</dbReference>
<dbReference type="Gene3D" id="2.60.40.650">
    <property type="match status" value="1"/>
</dbReference>
<dbReference type="InterPro" id="IPR012334">
    <property type="entry name" value="Pectin_lyas_fold"/>
</dbReference>
<dbReference type="InterPro" id="IPR003587">
    <property type="entry name" value="Hint_dom_N"/>
</dbReference>
<dbReference type="Pfam" id="PF13229">
    <property type="entry name" value="Beta_helix"/>
    <property type="match status" value="10"/>
</dbReference>
<dbReference type="InterPro" id="IPR051550">
    <property type="entry name" value="SCF-Subunits/Alg-Epimerases"/>
</dbReference>
<sequence length="6854" mass="751416">MKHNPFIKTVLVLFLTISGIISSPLLSPASVTIDSHITQDTIWTGDVHFITRDITVNPGVTLTIAPGTIVKFHSNCGLTINQSALVAEGDVNNPIIFTSFRDDEYGGDTNEDGPGNGQPGDWDNIHFNQAVTSLIKMKNCVIRYAGHNNSGAVYVYQTDCSIISCHIDNSSSYGIYTYESSALIQGNRITNCNDHGIYHNAYYQQSSPKDIENTIFGNENGIFVNRTAPEIQGNTITNNQEWGIFFAQANDAPIIKENIITGNKQGVCLPASSLPGTEDDNILGPNSHNGIWIHGNVRNSDLHLKLLYAGENHEINTYQIYSTLTISAEKTLTIHPGVIIKFDSNAGLTINGAISALGTSDLPIIFTSYKDDRFGGDFNLDGFNSAPSNGDWRGIYITNQTNGAICVIDHAVLQYGGSYNEGQVYADRANVVIKNSQISNSQTNGFRAYRANITFRNNEIFGNSKDGISLEYSGNHTITDCQLFANSENGIETTYSVTAHLTNCEIFGNQAFGIKNDSSATIQATGIWWGAPDGPGGTGTGSGDEVSENVNYDNFLIHGTAFSYFDAGSNVSQGTIPGPTVTKGTISNEWGSDNSILYDMENVILDYSSIDAASRYEVFLTYFNADNTSGIGGNIQRLLDQQNFEIHSSLNIPGNAPVQYHFYLPPDSHNSLSLQLKFIRQNGYRAVISKVWIIEGTDTDDISPPVSTIVSPISDDHLAGNRFDITGSSTDNSSGIQSIEIGIDHSKVISWFPVTQLKSNGGWLYQWTLPSDGQYTIYARGRDRAGNLEQAASGINITVNQTPPASVLNLSAFDAPEDSGSSICLLWDLSDDDGNGSNDVIHYEIERSTHLDGNFSSIMTVGSGINQYTDITPTDDTHYYYRIKAYDQAGNTSVSESYGPVMSINNETPDNTPPEEITHLNATPGNQFIYVTWTKSNDTALDLMDQLLDISVDEGASWQPALRLGKEREFYLIDNLNNDIAYRIRIRTIDSSGNISDGVTTESLMPSQTAFSTVSGTINTDTTWSAGVFYVSNHLVVNTGVTLTIKPGVVVKFASGRRLTIRGTLIAVGTTNTPVVFTSFTDDTYGGDSNGDGLSQGTKGYWDRLYFENATACVLEYVNIYYGGSHGNIYSYGSELTVISSHIANSASHGIYASSASPLIKNNTISNNDQCGIYVQNATPTIDGNIIQNNDTYGIYCSHAGEYFDIQNNTITNNTIPLRVPFSCLPHENAGNTLFPNTKNQIEILGNTLKRSLTLRSSSENLYYQVSGNTTIATGVMMTVEPGVIWKFAQNTGLSVEGAFYAAGTDSDKIVFTSYQDDAFGGDTNADGFSTGVPGDWRRISFSDSVVDFITRLENVVIRFAGGNNQGAVYMDKADVSIISSEIDQSGSYGIYTNESSPLIHKNRIANCYHYGIYHYGYYNQLSTPKDIENIISGNSTGIFVLKSTPDIHGNTITNNHEWGIYFHQADNAPIIKENTITGNYQGVFLPASAIPGSEDNNILGPNSHNGIWIRGNTRNSNLHFKVISGPNYEINTYQVDGILTIKPENTFTIDPGVIVKFSTNAGLTINGAILASGISERPIVFTSYKDDRFGGDFNLDAYDSSPVNGDWRGINISNETNGTLCVFDHAILCYGGSYNEGLIYANRSDVLLKNSIISNSKTNGVRAHQANITFLNNEIFGHTKDGISLEYTGSHDIIDCKIYANTEHGIETTYSVTADLTHCEIFGNLGYGINNTSNTIVQTHDLWWGSPDGPSGAGLGDGDAVSENVNYTQFRMNGSKFSYFNAGTNEKKGTILGPTVTKGTISSEWGADKPVLYDLENVILDYPTIDPESRYEVFLTYYNADNTSAIGGNIQRLVDHQDREIHSQLNMPGNEPVQYHYYLPPDSHSSGTFQLKFLRENGYRAMISKVWIIERADTDDIQPPISTIIFPETDQQLSGSLVEISGHSTDDGSGIQYIEIGIDQGTGISWMPVSQLLSDSKWQHQWTLPSDAQYTIYARARDRAGNLETVDNGVVITVNQTPPEAVSNISAFDAPEDSGSTVCLVWQLSADDGAGANDVINYHIERSFSPNEPYTTIATVDSFVNQYTDISVTDGIQYYYRINTLDHAGNIRISESYGPVISINNEIPDTIPPEDVTQLNAIPGNEFIYLSWTKSENTILDLMDQLLDISTDNGETWQKNFSIGKEATDYLIQNLDNDTAYQVRIRTKDSSGNISHGVITESITPSTTAFTTISGTINTDTTWSAGVFYVSNHLTVDYGAALTIKPGVIVKFAAGRRLTVRGTLTAIGTHDNPIIFTAFSDDTYAGDSNSDGDSMGSKGYWDRIVFENATSSILEYVKIYFGGSYGNIYISQSEISIISSEISQSSAHGIYVYNASPLIKNNTISDNDKCGIYVQSAKPVIDGNTITHNATYGIFSNNTGDSFEIKNNTITNNNISLRVPFSSLPDNNAGNTFFPNTNNQIEILGNVLERSLTLKSSPVNVYYQVSGNSTIATGVKLTIEAGVIWKFAMNTGLYVQGAFYAAGNDSEKIVFTSYQDDEYGGDTNGDGFSIGAPGDWRHISFSDSVVDFMTRLENVSVRYAGRNNQGAVYMKNADISIVSCHIEKSSSHGIYTDESSPLLQGNRISNCNDYGLYHYGYYQQLSTPRDLDNTISGNSNGIHVFRATPEIKRNIITNNHEWGICFQQADNAPIIQENSITGNKYGVMLPGSAIPGTEDNNILGPNTLNGIWMRGNQRNKDLHFKVLYQGEAHEINTYQIYDTLTMNPEYTLTIDPGVIVKFYSNSGLTIHGAISAIGTSEYPIVFTSYKDDWSGGDFNEDGNDSTPLNGDWRGIYVSNQANGSLCNIDHAILRYGGSYHNGLIYAYQTGFSIKNSQISNSISNGFRALQSSITFVNNDIFSNANNGISLEYSGEHNIINCKVFSNFNNGIETSVPTSLTHCEIFGNHAYGIRNFSHSTIQATGVWWGASDGPGGDGPGTGDEVSEYINYDHFLTDGTEFSYFNAGGTDHYGYGILQPVVSGTSSQEWGDHNTDSFLYSLEEKQITAEYMGLSSTSPYRILITFLNKDALNTVQTLTDINDKMIHSPMILPSQTPVQYHFAIPSSSMESGNLKLFFNSVSGLRTVVSEIMLIKAHSSDHTPPEIHLTHPHNGDVLQPKEIIISGTVSDIDAGVKIVEVGIQNTNGTIKWHYASTITTQGFWQYCWENPSDGEYVIQARAKDKVGNRKTASEIVHITIDATPPELPTDLFAQNLSGVSGGIRLTWKLSADGDISRYDIYRSENGFDYDLIGQTSNDNTLFDDTVSKDVDYYYYIASVDRAGNLTQSSPFGPVQSTGNTDNTPPEDISNLAVSVTQIPQTKPSVYLSWEPSLNSDGDLADQLLYISTDGTLFGSNHPDYDNSIPYSIGKHAINYHESDLYPDQVYYFKLTTIDEVPNESNGLLISTTTMNAENAKITLAGTISTDMSLGRGLYYIAANLTIPDNVKMTFRSGAIIKLAQNRRITVKGSLVAIGTDDDPIVFTAYTDDNHGGDTNNDGQSEGTRGYWNRIYFDNAESSILEHVKILYGGLSISQCHMSVISSEISHSSSHGIQTFNASSVIKNCIISNNTDHGIYHQSNSTPIDQENTIHDNRTGICVDYATPIIDSNHIQNNTTYGIYYYNATGSSTITDNIIINNQISLRIPASALPDATNVLCPNTKNYIEILGNEIQNHSNLRIWAKDTPNETSTYILHNTLSVPLYTFLTIDPGVTIKCDSSARIIVNGALIADGTSENKIVFTSIKDDSYQGDSNDDGSDSLPMNGDWMGITFNDSFFEKSSHFNHVIMRYYRTLQITNADIWVENSEFSNSSQNGIACHHASPILTGNKIWGSFGNGIYLYGNSNPQITFNSISTNFSDGIEANSSSNPVMTNNRIFMNREYGVKNNTSNILDARQTWWGDSDASGPYHAVDNPDATGNEISDKVIFDPFQTAVATLFSYINFSEESSSHYGAIAPPELSQGALSDEWDASQKRPDRTIAWDKNRVIVDYTALDTAKRYKIRTSYFNGDPGGSIQSLFDGNDNIIHDSRHMPTSNPVQFEFSLPSSYYANGKLRLQFVHDNPDTSMRVAVPEIWLMEDISELTPPHLESVEFNDLDGSHSLSIGDEYYFHFSEEMDTSLIVDATTDANAHFQVESDLNFGQTNTIRWTVDKKTLIITLTLGFSILGQESVSPFQLTDLFGNMAVGTQILPVIDTVAPVFTRLDWIDIDFNDVLSLGDQYVFHFNEAMNVSVIKDGTQDANVHLRPFGGLKYGSTNPIAWGSNGKTLTLTVSQGFTIIGDEQVIPGNFVSDMAGNSVQGSHYLLGRDNVQPEIVDVFFDDLDGSGTVSIGDRYFFMFNESMNSSSISDNSTEANENLSPQGKLYGHLNKVIWNNDQTQCIIVITKGFTIAGNETISPANILRDKAGNSISNTVTLNIVDTVKPEFSSIQANYISPVSGVDNFRLTIKFNSSMDTNAVPIIDMVGSGETSPVIPSGGTWMTTLHPNDTFVTPDISMSGEMDGNITVTHISGCQDLVGNMMSSVTDVYSFILDATPPPAPQPRIEQLTCDTAVIAWNYTPPDDLGGFQVFVKKDDSFDTIENHAPIAWVHEDARTFHLTALELNQLYYAAIVSVDQAGNKILQVNPLKIEIIAPVPPVASITVAPGKEPDSAVISWQDYATQNLCGFQGFKLYYQDIDFHSVEDLQGQEVIDPDTKELEVNGLDRSKTWYFAVVAYNVFDEYEQSVETASWKDPYAGQITEDLIIGSGQQKEIAIHNTIMVMEGASLFITPGTILKFRNGTGLIVKSGALIASGTPLDPIVMTCENSSSESPGNWNGITIENSDTSILTHVIIEYGKGLEINRSSPQVDAISCLNNSSYGLNLTNGAVVNTSDALIMYNAIGVQIEDNSQLTITNSVIKLNTDKNAAALGATILHAKENWWGSLQEATIAEKMSGNIDFEPYLSHEPLLTPAIGTLNNETTVGNRNIVLKLACRSAKEMRISEDSTFANAYFDNYTRTHDFKLSEGGGSKTVFVQFKSATGAVSDLTSIDLTYVTEGPVIHTFNIEEGQIIHRPLTVSSSATALLGLASIELYMNDMLIETVSQSPFTFYWDVRSLENGIYRIKLLAKDKADNIATAEKNIVIDITPPKAPVITEPSKDMLVHTGPVTVYGTAEPGIALEIRRNAFVVASIQAGPNGHFQVDHVGLVEGSNVIKAAAMDDMGVSPSSNSVDIVLDSGPPSPPVLLAPKITAGIGIILQWQYAEEGERPETFNIYRHDAPFSDPNQATLIKTDQYDLTFVNNPPIDGIFYYAVAGLDKAGNSSKLSNWVEIAYDATPPSFEISFDTMPPFGVGNVQISLAVDEKLSQKPTLLILPAGVTSPESIKLTKTDDSLYIYNGIYTISKDTPSGIADITVSGQDMTGNTFTGNPSGTDLLIDTDGPVADILINADEPVQIIETIEIDITLLLNEPLQPGSVPILRFEPPEGFGVNIPVSTSDDHWKGVLRLKPDMGKGDGHFILEATDVSGNIGNAINKGSILEIYNTDLPDPPQAPKNMTATSQSGGNVLLKWDSAERADHYNIFRIDGDCSETPSMLISEHIVDLEYMDLPDTDGTYCYGVRANKKGAGSTLSNTVSVISDRTPPQAPQNVSVVMGQTGVILSWDAPEEEVNYYYIYRNSLKIKTIAGDQFSLSDHPQTGGVYEYIVAAVDAVDNENPADPVSFSMEVGAVSKLEVHMLHENVPHITWENNDPHVVGYHIYKGGQKLNAHMTTQTTFIDHYYSGDSIIQYAVRGVNSDGKESPARIVSVYPILLDLRINPDDNGNARPLISNVFNLFQISIINQSPMDNFHLKQIHLNGSHFTWEKTIDVPVSNSQPYSETIVRASGDGVENRNIIFTAISFDNSGNQVIYERNFYIDDINRPGETIEMTINELPLAGGYATIQICMNNHGFADMDLVVSKNNGADPGDIYVTIQNASDIVISKAEYRGFPPGTRVSNDGTAYLRIAPGEKTCVDLDILVPQGLESGTILTFEGGVKPVYHQIEKKPALESEQISGRLTSGITRSEYFATAQTDKEVYTNKENVVITGQAIDRRTNTPKPDADLKVGFYTRGFKWFQDVKADENGNYTFIYSAPIGLSGHFTIWGAHPDVFDIIKQDTFDLFRMYCSPQTGDIRMSKADTMNFKVALYNPGEETLENFTFDFRAFTVDNEGNETEETKLDGAVDYGSDVFSLKPGERRSVGLQLHADIDAPDAAGVEYTFITSQGARVTFLGNVSLLPAVPIISVDEPSSGYVDISMDRGKMKTVTVTISNKGLEDLRGVELVPPAEISWMRINLPTNEEGITILSDIHVGDSFTFDIIFTPPDNTSFGYHKDKVIFKGENTEQTFEVNLFAMITSNLTGSAKFKVINILGQELENAAIYLRNTAIRKDLSPVKTDEKGEALITDLQEGKWSWKVVASGHSSEAGLVDIIAGQQQLVEPMLSRSLVTINFTVEPVPFTDRYEIKIEQTFETHVPAGVLVVDPPKKDFENVTPGFEANFTVRVQNYGLIKIHDLTISTAETSWGLLEPLITYVPELAAMEEIYIPYRTAYLGDTKRKRFDSAKFADCATGGFAELFQGLYGLNSAFAGRTFCYGNSGLNVANAILVGFSIYNAASMISNPVSFIGNAISCFAQQFGSPSGKKGKVSPSTNPTKNFTGEFPCFVPDTLILMADGSQKPIKDILVSDEVMTFDGKTDVVKRIHRKISDHIREIWYTDENGQTKQIQTTDDHLFWVRDKGWMPSRKIMIGDTLLAINKEAWKVTRNERFKGKYSVYNFDVTFYRSYFANGVLVHERCGRISGDPVGNAWLVSEKKNAL</sequence>
<feature type="domain" description="Fibronectin type-III" evidence="4">
    <location>
        <begin position="2129"/>
        <end position="2228"/>
    </location>
</feature>
<evidence type="ECO:0000256" key="3">
    <source>
        <dbReference type="ARBA" id="ARBA00022786"/>
    </source>
</evidence>
<dbReference type="SUPFAM" id="SSF51294">
    <property type="entry name" value="Hedgehog/intein (Hint) domain"/>
    <property type="match status" value="1"/>
</dbReference>
<keyword evidence="3" id="KW-0833">Ubl conjugation pathway</keyword>
<dbReference type="InterPro" id="IPR036844">
    <property type="entry name" value="Hint_dom_sf"/>
</dbReference>
<evidence type="ECO:0000256" key="1">
    <source>
        <dbReference type="ARBA" id="ARBA00004906"/>
    </source>
</evidence>
<dbReference type="PANTHER" id="PTHR22990">
    <property type="entry name" value="F-BOX ONLY PROTEIN"/>
    <property type="match status" value="1"/>
</dbReference>
<dbReference type="Gene3D" id="2.160.20.10">
    <property type="entry name" value="Single-stranded right-handed beta-helix, Pectin lyase-like"/>
    <property type="match status" value="10"/>
</dbReference>
<dbReference type="InterPro" id="IPR011050">
    <property type="entry name" value="Pectin_lyase_fold/virulence"/>
</dbReference>
<dbReference type="InterPro" id="IPR006141">
    <property type="entry name" value="Intein_N"/>
</dbReference>
<accession>A0A1V1PI28</accession>
<dbReference type="Pfam" id="PF12245">
    <property type="entry name" value="Big_3_2"/>
    <property type="match status" value="1"/>
</dbReference>
<evidence type="ECO:0000313" key="6">
    <source>
        <dbReference type="Proteomes" id="UP000189670"/>
    </source>
</evidence>
<dbReference type="CDD" id="cd00081">
    <property type="entry name" value="Hint"/>
    <property type="match status" value="1"/>
</dbReference>
<dbReference type="InterPro" id="IPR006626">
    <property type="entry name" value="PbH1"/>
</dbReference>
<gene>
    <name evidence="5" type="ORF">OMM_00271</name>
</gene>